<dbReference type="GO" id="GO:0016773">
    <property type="term" value="F:phosphotransferase activity, alcohol group as acceptor"/>
    <property type="evidence" value="ECO:0007669"/>
    <property type="project" value="InterPro"/>
</dbReference>
<evidence type="ECO:0000313" key="2">
    <source>
        <dbReference type="Proteomes" id="UP000032361"/>
    </source>
</evidence>
<dbReference type="InterPro" id="IPR005338">
    <property type="entry name" value="Anhydro_N_Ac-Mur_kinase"/>
</dbReference>
<dbReference type="PATRIC" id="fig|1382798.3.peg.1403"/>
<sequence>MKNVFHVVGVMSGTSLDGIDLVYVKFENKHQLQFEILNAETVSYPKKWYDILKGLIEKDIDTLKTVDEDYTTFLAEIINQFIAKHYLKDIDAVCSHGHTALHQPEQNLTYQIGNLPKLATLINQKVVCDFRVQDVAFGGQGAPLVPIGDKLLFSDYDYCINLGGFANISTEISNARIAYDICPVNIVLNHYVKPLGFSYDDGGEIAKSGDVNQELLAELNQLPFYSKSYPKSLGLEWVNKTVFPIIDAYKLETTNVLRTFVEHIVVQLAAEINKKNNANVLVTGGGAYNSFLMKALKTKTNNKIVIPKPSVVEFKEALIFGLLGVLKLTKQVNCLKSVTGASKNHSSGKIYLP</sequence>
<dbReference type="PANTHER" id="PTHR30605">
    <property type="entry name" value="ANHYDRO-N-ACETYLMURAMIC ACID KINASE"/>
    <property type="match status" value="1"/>
</dbReference>
<dbReference type="SUPFAM" id="SSF53067">
    <property type="entry name" value="Actin-like ATPase domain"/>
    <property type="match status" value="1"/>
</dbReference>
<gene>
    <name evidence="1" type="ORF">PK35_14205</name>
</gene>
<proteinExistence type="predicted"/>
<dbReference type="InterPro" id="IPR043129">
    <property type="entry name" value="ATPase_NBD"/>
</dbReference>
<organism evidence="1 2">
    <name type="scientific">Neotamlana nanhaiensis</name>
    <dbReference type="NCBI Taxonomy" id="1382798"/>
    <lineage>
        <taxon>Bacteria</taxon>
        <taxon>Pseudomonadati</taxon>
        <taxon>Bacteroidota</taxon>
        <taxon>Flavobacteriia</taxon>
        <taxon>Flavobacteriales</taxon>
        <taxon>Flavobacteriaceae</taxon>
        <taxon>Neotamlana</taxon>
    </lineage>
</organism>
<dbReference type="AlphaFoldDB" id="A0A0D7VXE1"/>
<dbReference type="OrthoDB" id="9763949at2"/>
<dbReference type="STRING" id="1382798.PK35_14205"/>
<dbReference type="Proteomes" id="UP000032361">
    <property type="component" value="Unassembled WGS sequence"/>
</dbReference>
<reference evidence="1 2" key="1">
    <citation type="journal article" date="2015" name="Antonie Van Leeuwenhoek">
        <title>Tamlana nanhaiensis sp. nov., isolated from surface seawater collected from the South China Sea.</title>
        <authorList>
            <person name="Liu X."/>
            <person name="Lai Q."/>
            <person name="Du Y."/>
            <person name="Li G."/>
            <person name="Sun F."/>
            <person name="Shao Z."/>
        </authorList>
    </citation>
    <scope>NUCLEOTIDE SEQUENCE [LARGE SCALE GENOMIC DNA]</scope>
    <source>
        <strain evidence="1 2">FHC16</strain>
    </source>
</reference>
<dbReference type="NCBIfam" id="NF007144">
    <property type="entry name" value="PRK09585.2-3"/>
    <property type="match status" value="1"/>
</dbReference>
<keyword evidence="1" id="KW-0418">Kinase</keyword>
<dbReference type="GO" id="GO:0006040">
    <property type="term" value="P:amino sugar metabolic process"/>
    <property type="evidence" value="ECO:0007669"/>
    <property type="project" value="InterPro"/>
</dbReference>
<protein>
    <submittedName>
        <fullName evidence="1">Anhydro-N-acetylmuramic acid kinase</fullName>
    </submittedName>
</protein>
<dbReference type="GO" id="GO:0005524">
    <property type="term" value="F:ATP binding"/>
    <property type="evidence" value="ECO:0007669"/>
    <property type="project" value="InterPro"/>
</dbReference>
<comment type="caution">
    <text evidence="1">The sequence shown here is derived from an EMBL/GenBank/DDBJ whole genome shotgun (WGS) entry which is preliminary data.</text>
</comment>
<dbReference type="EMBL" id="JTDV01000014">
    <property type="protein sequence ID" value="KJD31555.1"/>
    <property type="molecule type" value="Genomic_DNA"/>
</dbReference>
<keyword evidence="1" id="KW-0808">Transferase</keyword>
<dbReference type="Pfam" id="PF03702">
    <property type="entry name" value="AnmK"/>
    <property type="match status" value="1"/>
</dbReference>
<dbReference type="GO" id="GO:0016301">
    <property type="term" value="F:kinase activity"/>
    <property type="evidence" value="ECO:0007669"/>
    <property type="project" value="UniProtKB-KW"/>
</dbReference>
<dbReference type="RefSeq" id="WP_044627228.1">
    <property type="nucleotide sequence ID" value="NZ_JTDV01000014.1"/>
</dbReference>
<keyword evidence="2" id="KW-1185">Reference proteome</keyword>
<dbReference type="Gene3D" id="3.30.420.40">
    <property type="match status" value="2"/>
</dbReference>
<accession>A0A0D7VXE1</accession>
<dbReference type="GO" id="GO:0009254">
    <property type="term" value="P:peptidoglycan turnover"/>
    <property type="evidence" value="ECO:0007669"/>
    <property type="project" value="InterPro"/>
</dbReference>
<evidence type="ECO:0000313" key="1">
    <source>
        <dbReference type="EMBL" id="KJD31555.1"/>
    </source>
</evidence>
<dbReference type="PANTHER" id="PTHR30605:SF0">
    <property type="entry name" value="ANHYDRO-N-ACETYLMURAMIC ACID KINASE"/>
    <property type="match status" value="1"/>
</dbReference>
<name>A0A0D7VXE1_9FLAO</name>